<evidence type="ECO:0000256" key="8">
    <source>
        <dbReference type="ARBA" id="ARBA00022842"/>
    </source>
</evidence>
<dbReference type="InterPro" id="IPR043129">
    <property type="entry name" value="ATPase_NBD"/>
</dbReference>
<dbReference type="PANTHER" id="PTHR21060">
    <property type="entry name" value="ACETATE KINASE"/>
    <property type="match status" value="1"/>
</dbReference>
<name>A0A0K6IP01_9PROT</name>
<feature type="site" description="Transition state stabilizer" evidence="9">
    <location>
        <position position="186"/>
    </location>
</feature>
<evidence type="ECO:0000256" key="1">
    <source>
        <dbReference type="ARBA" id="ARBA00008748"/>
    </source>
</evidence>
<feature type="binding site" evidence="9">
    <location>
        <position position="17"/>
    </location>
    <ligand>
        <name>ATP</name>
        <dbReference type="ChEBI" id="CHEBI:30616"/>
    </ligand>
</feature>
<feature type="binding site" evidence="9">
    <location>
        <begin position="334"/>
        <end position="338"/>
    </location>
    <ligand>
        <name>ATP</name>
        <dbReference type="ChEBI" id="CHEBI:30616"/>
    </ligand>
</feature>
<protein>
    <recommendedName>
        <fullName evidence="9">Acetate kinase</fullName>
        <ecNumber evidence="9">2.7.2.1</ecNumber>
    </recommendedName>
    <alternativeName>
        <fullName evidence="9">Acetokinase</fullName>
    </alternativeName>
</protein>
<dbReference type="InterPro" id="IPR000890">
    <property type="entry name" value="Aliphatic_acid_kin_short-chain"/>
</dbReference>
<feature type="active site" description="Proton donor/acceptor" evidence="9">
    <location>
        <position position="155"/>
    </location>
</feature>
<dbReference type="GO" id="GO:0008776">
    <property type="term" value="F:acetate kinase activity"/>
    <property type="evidence" value="ECO:0007669"/>
    <property type="project" value="UniProtKB-UniRule"/>
</dbReference>
<feature type="binding site" evidence="9">
    <location>
        <position position="98"/>
    </location>
    <ligand>
        <name>substrate</name>
    </ligand>
</feature>
<dbReference type="OrthoDB" id="9802453at2"/>
<dbReference type="EMBL" id="CYHH01000001">
    <property type="protein sequence ID" value="CUB04828.1"/>
    <property type="molecule type" value="Genomic_DNA"/>
</dbReference>
<keyword evidence="7 9" id="KW-0067">ATP-binding</keyword>
<accession>A0A0K6IP01</accession>
<dbReference type="RefSeq" id="WP_055422484.1">
    <property type="nucleotide sequence ID" value="NZ_CYHH01000001.1"/>
</dbReference>
<evidence type="ECO:0000256" key="2">
    <source>
        <dbReference type="ARBA" id="ARBA00022490"/>
    </source>
</evidence>
<feature type="binding site" evidence="9">
    <location>
        <position position="10"/>
    </location>
    <ligand>
        <name>Mg(2+)</name>
        <dbReference type="ChEBI" id="CHEBI:18420"/>
    </ligand>
</feature>
<reference evidence="12" key="1">
    <citation type="submission" date="2015-08" db="EMBL/GenBank/DDBJ databases">
        <authorList>
            <person name="Babu N.S."/>
            <person name="Beckwith C.J."/>
            <person name="Beseler K.G."/>
            <person name="Brison A."/>
            <person name="Carone J.V."/>
            <person name="Caskin T.P."/>
            <person name="Diamond M."/>
            <person name="Durham M.E."/>
            <person name="Foxe J.M."/>
            <person name="Go M."/>
            <person name="Henderson B.A."/>
            <person name="Jones I.B."/>
            <person name="McGettigan J.A."/>
            <person name="Micheletti S.J."/>
            <person name="Nasrallah M.E."/>
            <person name="Ortiz D."/>
            <person name="Piller C.R."/>
            <person name="Privatt S.R."/>
            <person name="Schneider S.L."/>
            <person name="Sharp S."/>
            <person name="Smith T.C."/>
            <person name="Stanton J.D."/>
            <person name="Ullery H.E."/>
            <person name="Wilson R.J."/>
            <person name="Serrano M.G."/>
            <person name="Buck G."/>
            <person name="Lee V."/>
            <person name="Wang Y."/>
            <person name="Carvalho R."/>
            <person name="Voegtly L."/>
            <person name="Shi R."/>
            <person name="Duckworth R."/>
            <person name="Johnson A."/>
            <person name="Loviza R."/>
            <person name="Walstead R."/>
            <person name="Shah Z."/>
            <person name="Kiflezghi M."/>
            <person name="Wade K."/>
            <person name="Ball S.L."/>
            <person name="Bradley K.W."/>
            <person name="Asai D.J."/>
            <person name="Bowman C.A."/>
            <person name="Russell D.A."/>
            <person name="Pope W.H."/>
            <person name="Jacobs-Sera D."/>
            <person name="Hendrix R.W."/>
            <person name="Hatfull G.F."/>
        </authorList>
    </citation>
    <scope>NUCLEOTIDE SEQUENCE [LARGE SCALE GENOMIC DNA]</scope>
    <source>
        <strain evidence="12">JCM 19170</strain>
    </source>
</reference>
<comment type="similarity">
    <text evidence="1 9 10">Belongs to the acetokinase family.</text>
</comment>
<feature type="binding site" evidence="9">
    <location>
        <begin position="289"/>
        <end position="291"/>
    </location>
    <ligand>
        <name>ATP</name>
        <dbReference type="ChEBI" id="CHEBI:30616"/>
    </ligand>
</feature>
<dbReference type="InterPro" id="IPR004372">
    <property type="entry name" value="Ac/propionate_kinase"/>
</dbReference>
<evidence type="ECO:0000256" key="5">
    <source>
        <dbReference type="ARBA" id="ARBA00022741"/>
    </source>
</evidence>
<comment type="function">
    <text evidence="9">Catalyzes the formation of acetyl phosphate from acetate and ATP. Can also catalyze the reverse reaction.</text>
</comment>
<dbReference type="PRINTS" id="PR00471">
    <property type="entry name" value="ACETATEKNASE"/>
</dbReference>
<dbReference type="HAMAP" id="MF_00020">
    <property type="entry name" value="Acetate_kinase"/>
    <property type="match status" value="1"/>
</dbReference>
<gene>
    <name evidence="9" type="primary">ackA</name>
    <name evidence="11" type="ORF">Ga0061068_10190</name>
</gene>
<dbReference type="NCBIfam" id="TIGR00016">
    <property type="entry name" value="ackA"/>
    <property type="match status" value="1"/>
</dbReference>
<dbReference type="GO" id="GO:0005829">
    <property type="term" value="C:cytosol"/>
    <property type="evidence" value="ECO:0007669"/>
    <property type="project" value="TreeGrafter"/>
</dbReference>
<evidence type="ECO:0000313" key="12">
    <source>
        <dbReference type="Proteomes" id="UP000182108"/>
    </source>
</evidence>
<dbReference type="SUPFAM" id="SSF53067">
    <property type="entry name" value="Actin-like ATPase domain"/>
    <property type="match status" value="2"/>
</dbReference>
<evidence type="ECO:0000256" key="6">
    <source>
        <dbReference type="ARBA" id="ARBA00022777"/>
    </source>
</evidence>
<keyword evidence="4 9" id="KW-0479">Metal-binding</keyword>
<evidence type="ECO:0000256" key="7">
    <source>
        <dbReference type="ARBA" id="ARBA00022840"/>
    </source>
</evidence>
<dbReference type="PANTHER" id="PTHR21060:SF21">
    <property type="entry name" value="ACETATE KINASE"/>
    <property type="match status" value="1"/>
</dbReference>
<feature type="binding site" evidence="9">
    <location>
        <begin position="214"/>
        <end position="218"/>
    </location>
    <ligand>
        <name>ATP</name>
        <dbReference type="ChEBI" id="CHEBI:30616"/>
    </ligand>
</feature>
<keyword evidence="12" id="KW-1185">Reference proteome</keyword>
<feature type="binding site" evidence="9">
    <location>
        <position position="388"/>
    </location>
    <ligand>
        <name>Mg(2+)</name>
        <dbReference type="ChEBI" id="CHEBI:18420"/>
    </ligand>
</feature>
<comment type="cofactor">
    <cofactor evidence="9">
        <name>Mg(2+)</name>
        <dbReference type="ChEBI" id="CHEBI:18420"/>
    </cofactor>
    <cofactor evidence="9">
        <name>Mn(2+)</name>
        <dbReference type="ChEBI" id="CHEBI:29035"/>
    </cofactor>
    <text evidence="9">Mg(2+). Can also accept Mn(2+).</text>
</comment>
<dbReference type="GO" id="GO:0005524">
    <property type="term" value="F:ATP binding"/>
    <property type="evidence" value="ECO:0007669"/>
    <property type="project" value="UniProtKB-KW"/>
</dbReference>
<keyword evidence="3 9" id="KW-0808">Transferase</keyword>
<dbReference type="AlphaFoldDB" id="A0A0K6IP01"/>
<dbReference type="Proteomes" id="UP000182108">
    <property type="component" value="Unassembled WGS sequence"/>
</dbReference>
<comment type="subunit">
    <text evidence="9">Homodimer.</text>
</comment>
<dbReference type="PROSITE" id="PS01075">
    <property type="entry name" value="ACETATE_KINASE_1"/>
    <property type="match status" value="1"/>
</dbReference>
<dbReference type="GO" id="GO:0006083">
    <property type="term" value="P:acetate metabolic process"/>
    <property type="evidence" value="ECO:0007669"/>
    <property type="project" value="TreeGrafter"/>
</dbReference>
<comment type="catalytic activity">
    <reaction evidence="9">
        <text>acetate + ATP = acetyl phosphate + ADP</text>
        <dbReference type="Rhea" id="RHEA:11352"/>
        <dbReference type="ChEBI" id="CHEBI:22191"/>
        <dbReference type="ChEBI" id="CHEBI:30089"/>
        <dbReference type="ChEBI" id="CHEBI:30616"/>
        <dbReference type="ChEBI" id="CHEBI:456216"/>
        <dbReference type="EC" id="2.7.2.1"/>
    </reaction>
</comment>
<dbReference type="PIRSF" id="PIRSF000722">
    <property type="entry name" value="Acetate_prop_kin"/>
    <property type="match status" value="1"/>
</dbReference>
<comment type="subcellular location">
    <subcellularLocation>
        <location evidence="9">Cytoplasm</location>
    </subcellularLocation>
</comment>
<organism evidence="11 12">
    <name type="scientific">Tepidiphilus thermophilus</name>
    <dbReference type="NCBI Taxonomy" id="876478"/>
    <lineage>
        <taxon>Bacteria</taxon>
        <taxon>Pseudomonadati</taxon>
        <taxon>Pseudomonadota</taxon>
        <taxon>Hydrogenophilia</taxon>
        <taxon>Hydrogenophilales</taxon>
        <taxon>Hydrogenophilaceae</taxon>
        <taxon>Tepidiphilus</taxon>
    </lineage>
</organism>
<keyword evidence="5 9" id="KW-0547">Nucleotide-binding</keyword>
<evidence type="ECO:0000313" key="11">
    <source>
        <dbReference type="EMBL" id="CUB04828.1"/>
    </source>
</evidence>
<keyword evidence="6 9" id="KW-0418">Kinase</keyword>
<proteinExistence type="inferred from homology"/>
<dbReference type="UniPathway" id="UPA00340">
    <property type="reaction ID" value="UER00458"/>
</dbReference>
<dbReference type="GO" id="GO:0006085">
    <property type="term" value="P:acetyl-CoA biosynthetic process"/>
    <property type="evidence" value="ECO:0007669"/>
    <property type="project" value="UniProtKB-UniRule"/>
</dbReference>
<feature type="site" description="Transition state stabilizer" evidence="9">
    <location>
        <position position="247"/>
    </location>
</feature>
<evidence type="ECO:0000256" key="10">
    <source>
        <dbReference type="RuleBase" id="RU003835"/>
    </source>
</evidence>
<dbReference type="PROSITE" id="PS01076">
    <property type="entry name" value="ACETATE_KINASE_2"/>
    <property type="match status" value="1"/>
</dbReference>
<dbReference type="Gene3D" id="3.30.420.40">
    <property type="match status" value="2"/>
</dbReference>
<keyword evidence="2 9" id="KW-0963">Cytoplasm</keyword>
<evidence type="ECO:0000256" key="9">
    <source>
        <dbReference type="HAMAP-Rule" id="MF_00020"/>
    </source>
</evidence>
<comment type="pathway">
    <text evidence="9">Metabolic intermediate biosynthesis; acetyl-CoA biosynthesis; acetyl-CoA from acetate: step 1/2.</text>
</comment>
<dbReference type="InterPro" id="IPR023865">
    <property type="entry name" value="Aliphatic_acid_kinase_CS"/>
</dbReference>
<dbReference type="EC" id="2.7.2.1" evidence="9"/>
<dbReference type="GO" id="GO:0000287">
    <property type="term" value="F:magnesium ion binding"/>
    <property type="evidence" value="ECO:0007669"/>
    <property type="project" value="UniProtKB-UniRule"/>
</dbReference>
<keyword evidence="8 9" id="KW-0460">Magnesium</keyword>
<sequence length="419" mass="45911">MRRPALLTLNAGSSSVKFSLFLVEDDTIVETPHVWGQIDGIGTAHPRWRVRRGKNPSETVALSLTGSLDQQHEDAFTHLVDWLSTHVDDVKILATGHRIVHGGARFHEPVRLTPEMVTELEQLVPLAPLHQPHNLRPIKRMLERRADWVQVGCFDTAFHTTQPKLAQMFPLPRKLFDEGIRRYGFHGLSYDYVSRRLPEVLGPERAKGRVIIAHLGNGASLCALREGKSVATTMGFTTIDGLMMGTRSGSIDPGLVLHLIEYGGMSVTQVDHMLYKESGLLGVSGISQDMRELLASDDPHAREAVELFCYRLVREIGSLAAALGGLDALVFTAGIGEHAAPVRARVIERLDWLGAVLDPQANERIAGIAGRIDAPDSRVALAVVPTNEEAMIARYTLEVLRREGSATIAANPPAADANR</sequence>
<evidence type="ECO:0000256" key="3">
    <source>
        <dbReference type="ARBA" id="ARBA00022679"/>
    </source>
</evidence>
<dbReference type="Pfam" id="PF00871">
    <property type="entry name" value="Acetate_kinase"/>
    <property type="match status" value="1"/>
</dbReference>
<evidence type="ECO:0000256" key="4">
    <source>
        <dbReference type="ARBA" id="ARBA00022723"/>
    </source>
</evidence>